<dbReference type="InterPro" id="IPR006600">
    <property type="entry name" value="HTH_CenpB_DNA-bd_dom"/>
</dbReference>
<dbReference type="Gene3D" id="1.10.10.60">
    <property type="entry name" value="Homeodomain-like"/>
    <property type="match status" value="1"/>
</dbReference>
<proteinExistence type="predicted"/>
<dbReference type="WBParaSite" id="Gr19_v10_g13772.t2">
    <property type="protein sequence ID" value="Gr19_v10_g13772.t2"/>
    <property type="gene ID" value="Gr19_v10_g13772"/>
</dbReference>
<evidence type="ECO:0000256" key="2">
    <source>
        <dbReference type="ARBA" id="ARBA00023125"/>
    </source>
</evidence>
<keyword evidence="4" id="KW-1185">Reference proteome</keyword>
<dbReference type="WBParaSite" id="Gr19_v10_g13772.t1">
    <property type="protein sequence ID" value="Gr19_v10_g13772.t1"/>
    <property type="gene ID" value="Gr19_v10_g13772"/>
</dbReference>
<organism evidence="4 6">
    <name type="scientific">Globodera rostochiensis</name>
    <name type="common">Golden nematode worm</name>
    <name type="synonym">Heterodera rostochiensis</name>
    <dbReference type="NCBI Taxonomy" id="31243"/>
    <lineage>
        <taxon>Eukaryota</taxon>
        <taxon>Metazoa</taxon>
        <taxon>Ecdysozoa</taxon>
        <taxon>Nematoda</taxon>
        <taxon>Chromadorea</taxon>
        <taxon>Rhabditida</taxon>
        <taxon>Tylenchina</taxon>
        <taxon>Tylenchomorpha</taxon>
        <taxon>Tylenchoidea</taxon>
        <taxon>Heteroderidae</taxon>
        <taxon>Heteroderinae</taxon>
        <taxon>Globodera</taxon>
    </lineage>
</organism>
<protein>
    <submittedName>
        <fullName evidence="5 6">HTH CENPB-type domain-containing protein</fullName>
    </submittedName>
</protein>
<dbReference type="GO" id="GO:0003677">
    <property type="term" value="F:DNA binding"/>
    <property type="evidence" value="ECO:0007669"/>
    <property type="project" value="UniProtKB-KW"/>
</dbReference>
<keyword evidence="2" id="KW-0238">DNA-binding</keyword>
<evidence type="ECO:0000313" key="6">
    <source>
        <dbReference type="WBParaSite" id="Gr19_v10_g13772.t2"/>
    </source>
</evidence>
<evidence type="ECO:0000313" key="4">
    <source>
        <dbReference type="Proteomes" id="UP000887572"/>
    </source>
</evidence>
<evidence type="ECO:0000313" key="5">
    <source>
        <dbReference type="WBParaSite" id="Gr19_v10_g13772.t1"/>
    </source>
</evidence>
<dbReference type="PROSITE" id="PS51253">
    <property type="entry name" value="HTH_CENPB"/>
    <property type="match status" value="1"/>
</dbReference>
<dbReference type="SUPFAM" id="SSF46689">
    <property type="entry name" value="Homeodomain-like"/>
    <property type="match status" value="1"/>
</dbReference>
<name>A0A914H6V9_GLORO</name>
<dbReference type="AlphaFoldDB" id="A0A914H6V9"/>
<reference evidence="5 6" key="1">
    <citation type="submission" date="2022-11" db="UniProtKB">
        <authorList>
            <consortium name="WormBaseParasite"/>
        </authorList>
    </citation>
    <scope>IDENTIFICATION</scope>
</reference>
<dbReference type="Proteomes" id="UP000887572">
    <property type="component" value="Unplaced"/>
</dbReference>
<comment type="subcellular location">
    <subcellularLocation>
        <location evidence="1">Nucleus</location>
    </subcellularLocation>
</comment>
<evidence type="ECO:0000256" key="1">
    <source>
        <dbReference type="ARBA" id="ARBA00004123"/>
    </source>
</evidence>
<dbReference type="Pfam" id="PF03221">
    <property type="entry name" value="HTH_Tnp_Tc5"/>
    <property type="match status" value="1"/>
</dbReference>
<dbReference type="GO" id="GO:0005634">
    <property type="term" value="C:nucleus"/>
    <property type="evidence" value="ECO:0007669"/>
    <property type="project" value="UniProtKB-SubCell"/>
</dbReference>
<dbReference type="InterPro" id="IPR009057">
    <property type="entry name" value="Homeodomain-like_sf"/>
</dbReference>
<sequence>MEEIGNSSENAKVCISCHNPSSGAHFCKKCFEPCQQFRRALSQSMERKDTAQKSFVRRERVHGGGRKLTDADFDNALADWVKELRGRKLRVFRNMILTAAKKICSQYPKMDEFSGSKGWLDCFMKRHNFTLRRPTSVAQKRMERFQTLVGRNRKENPTKSMQAERHNFLHIHLRHKLFTYTCSARGQESNGKSYQINASRAP</sequence>
<accession>A0A914H6V9</accession>
<evidence type="ECO:0000259" key="3">
    <source>
        <dbReference type="PROSITE" id="PS51253"/>
    </source>
</evidence>
<dbReference type="SMART" id="SM00674">
    <property type="entry name" value="CENPB"/>
    <property type="match status" value="1"/>
</dbReference>
<feature type="domain" description="HTH CENPB-type" evidence="3">
    <location>
        <begin position="61"/>
        <end position="133"/>
    </location>
</feature>